<dbReference type="InterPro" id="IPR010987">
    <property type="entry name" value="Glutathione-S-Trfase_C-like"/>
</dbReference>
<evidence type="ECO:0000256" key="2">
    <source>
        <dbReference type="RuleBase" id="RU003494"/>
    </source>
</evidence>
<proteinExistence type="inferred from homology"/>
<dbReference type="Pfam" id="PF02798">
    <property type="entry name" value="GST_N"/>
    <property type="match status" value="1"/>
</dbReference>
<organism evidence="5 6">
    <name type="scientific">Cristinia sonorae</name>
    <dbReference type="NCBI Taxonomy" id="1940300"/>
    <lineage>
        <taxon>Eukaryota</taxon>
        <taxon>Fungi</taxon>
        <taxon>Dikarya</taxon>
        <taxon>Basidiomycota</taxon>
        <taxon>Agaricomycotina</taxon>
        <taxon>Agaricomycetes</taxon>
        <taxon>Agaricomycetidae</taxon>
        <taxon>Agaricales</taxon>
        <taxon>Pleurotineae</taxon>
        <taxon>Stephanosporaceae</taxon>
        <taxon>Cristinia</taxon>
    </lineage>
</organism>
<dbReference type="InterPro" id="IPR040079">
    <property type="entry name" value="Glutathione_S-Trfase"/>
</dbReference>
<comment type="similarity">
    <text evidence="1 2">Belongs to the GST superfamily.</text>
</comment>
<dbReference type="SFLD" id="SFLDG00358">
    <property type="entry name" value="Main_(cytGST)"/>
    <property type="match status" value="1"/>
</dbReference>
<evidence type="ECO:0000256" key="1">
    <source>
        <dbReference type="ARBA" id="ARBA00007409"/>
    </source>
</evidence>
<keyword evidence="6" id="KW-1185">Reference proteome</keyword>
<dbReference type="EMBL" id="JAEVFJ010000050">
    <property type="protein sequence ID" value="KAH8082417.1"/>
    <property type="molecule type" value="Genomic_DNA"/>
</dbReference>
<protein>
    <submittedName>
        <fullName evidence="5">Glutathione S-transferase C-terminal-like protein</fullName>
    </submittedName>
</protein>
<evidence type="ECO:0000259" key="3">
    <source>
        <dbReference type="PROSITE" id="PS50404"/>
    </source>
</evidence>
<sequence length="259" mass="29552">MSEGENFTLFSTKPSPSGWKVAVILEELGLKYKTTYLDLSTGEQKHPDYTRLNPNGQVPALVDHRNGDFVIWWGPFVAGFCLCRVDLLILIRDSGAIFAYLIEKYDVEGKISLKTLEEKTEMTQWMHFQSSGQGPMFSQLFYFGWRLQERVPVAIKRYQDEFVRIYTVLEGVLMNRERQGQQWLVGGKITAADLAFVVWNHFAPFLASGLEGGSFSLKSEFPHVAAWHKQMTERPAVKHVLDELAALNADLAMLNEGWR</sequence>
<dbReference type="SUPFAM" id="SSF52833">
    <property type="entry name" value="Thioredoxin-like"/>
    <property type="match status" value="1"/>
</dbReference>
<reference evidence="5" key="1">
    <citation type="journal article" date="2021" name="New Phytol.">
        <title>Evolutionary innovations through gain and loss of genes in the ectomycorrhizal Boletales.</title>
        <authorList>
            <person name="Wu G."/>
            <person name="Miyauchi S."/>
            <person name="Morin E."/>
            <person name="Kuo A."/>
            <person name="Drula E."/>
            <person name="Varga T."/>
            <person name="Kohler A."/>
            <person name="Feng B."/>
            <person name="Cao Y."/>
            <person name="Lipzen A."/>
            <person name="Daum C."/>
            <person name="Hundley H."/>
            <person name="Pangilinan J."/>
            <person name="Johnson J."/>
            <person name="Barry K."/>
            <person name="LaButti K."/>
            <person name="Ng V."/>
            <person name="Ahrendt S."/>
            <person name="Min B."/>
            <person name="Choi I.G."/>
            <person name="Park H."/>
            <person name="Plett J.M."/>
            <person name="Magnuson J."/>
            <person name="Spatafora J.W."/>
            <person name="Nagy L.G."/>
            <person name="Henrissat B."/>
            <person name="Grigoriev I.V."/>
            <person name="Yang Z.L."/>
            <person name="Xu J."/>
            <person name="Martin F.M."/>
        </authorList>
    </citation>
    <scope>NUCLEOTIDE SEQUENCE</scope>
    <source>
        <strain evidence="5">KKN 215</strain>
    </source>
</reference>
<dbReference type="InterPro" id="IPR004045">
    <property type="entry name" value="Glutathione_S-Trfase_N"/>
</dbReference>
<dbReference type="PROSITE" id="PS50405">
    <property type="entry name" value="GST_CTER"/>
    <property type="match status" value="1"/>
</dbReference>
<dbReference type="Proteomes" id="UP000813824">
    <property type="component" value="Unassembled WGS sequence"/>
</dbReference>
<gene>
    <name evidence="5" type="ORF">BXZ70DRAFT_624940</name>
</gene>
<dbReference type="OrthoDB" id="422574at2759"/>
<dbReference type="SUPFAM" id="SSF47616">
    <property type="entry name" value="GST C-terminal domain-like"/>
    <property type="match status" value="1"/>
</dbReference>
<comment type="caution">
    <text evidence="5">The sequence shown here is derived from an EMBL/GenBank/DDBJ whole genome shotgun (WGS) entry which is preliminary data.</text>
</comment>
<dbReference type="PROSITE" id="PS50404">
    <property type="entry name" value="GST_NTER"/>
    <property type="match status" value="1"/>
</dbReference>
<name>A0A8K0UEP7_9AGAR</name>
<dbReference type="InterPro" id="IPR036249">
    <property type="entry name" value="Thioredoxin-like_sf"/>
</dbReference>
<evidence type="ECO:0000313" key="5">
    <source>
        <dbReference type="EMBL" id="KAH8082417.1"/>
    </source>
</evidence>
<feature type="domain" description="GST C-terminal" evidence="4">
    <location>
        <begin position="115"/>
        <end position="251"/>
    </location>
</feature>
<dbReference type="PANTHER" id="PTHR44051:SF3">
    <property type="entry name" value="TRANSCRIPTIONAL REGULATOR URE2"/>
    <property type="match status" value="1"/>
</dbReference>
<dbReference type="InterPro" id="IPR004046">
    <property type="entry name" value="GST_C"/>
</dbReference>
<dbReference type="PANTHER" id="PTHR44051">
    <property type="entry name" value="GLUTATHIONE S-TRANSFERASE-RELATED"/>
    <property type="match status" value="1"/>
</dbReference>
<dbReference type="Gene3D" id="1.20.1050.130">
    <property type="match status" value="1"/>
</dbReference>
<accession>A0A8K0UEP7</accession>
<evidence type="ECO:0000313" key="6">
    <source>
        <dbReference type="Proteomes" id="UP000813824"/>
    </source>
</evidence>
<dbReference type="InterPro" id="IPR036282">
    <property type="entry name" value="Glutathione-S-Trfase_C_sf"/>
</dbReference>
<evidence type="ECO:0000259" key="4">
    <source>
        <dbReference type="PROSITE" id="PS50405"/>
    </source>
</evidence>
<dbReference type="SFLD" id="SFLDS00019">
    <property type="entry name" value="Glutathione_Transferase_(cytos"/>
    <property type="match status" value="1"/>
</dbReference>
<dbReference type="CDD" id="cd03048">
    <property type="entry name" value="GST_N_Ure2p_like"/>
    <property type="match status" value="1"/>
</dbReference>
<dbReference type="AlphaFoldDB" id="A0A8K0UEP7"/>
<feature type="domain" description="GST N-terminal" evidence="3">
    <location>
        <begin position="5"/>
        <end position="109"/>
    </location>
</feature>
<dbReference type="Pfam" id="PF00043">
    <property type="entry name" value="GST_C"/>
    <property type="match status" value="1"/>
</dbReference>